<gene>
    <name evidence="3" type="ORF">LN473_20680</name>
    <name evidence="2" type="ORF">OR61_04070</name>
</gene>
<reference evidence="3" key="2">
    <citation type="submission" date="2021-11" db="EMBL/GenBank/DDBJ databases">
        <title>Genome resources and taxonomic validation of 89 Xanthomonas strains.</title>
        <authorList>
            <person name="Tambong J.T."/>
        </authorList>
    </citation>
    <scope>NUCLEOTIDE SEQUENCE</scope>
    <source>
        <strain evidence="3">Bv 5-4A</strain>
    </source>
</reference>
<sequence>MNDKTKLDTHDARQSAYRGTGTDASIDGHGRNDPSAAQDGEIPVPRDGKPEELNQHDHGRGGGVGEAEPDAQPQRDGSTQPNFGQTGTYGKQQHIQAQQRALEDTDKDA</sequence>
<evidence type="ECO:0000313" key="2">
    <source>
        <dbReference type="EMBL" id="KHM97373.1"/>
    </source>
</evidence>
<protein>
    <submittedName>
        <fullName evidence="2">Uncharacterized protein</fullName>
    </submittedName>
</protein>
<dbReference type="EMBL" id="JSYJ01000014">
    <property type="protein sequence ID" value="KHM97373.1"/>
    <property type="molecule type" value="Genomic_DNA"/>
</dbReference>
<organism evidence="2 4">
    <name type="scientific">Xanthomonas vesicatoria</name>
    <dbReference type="NCBI Taxonomy" id="56460"/>
    <lineage>
        <taxon>Bacteria</taxon>
        <taxon>Pseudomonadati</taxon>
        <taxon>Pseudomonadota</taxon>
        <taxon>Gammaproteobacteria</taxon>
        <taxon>Lysobacterales</taxon>
        <taxon>Lysobacteraceae</taxon>
        <taxon>Xanthomonas</taxon>
    </lineage>
</organism>
<comment type="caution">
    <text evidence="2">The sequence shown here is derived from an EMBL/GenBank/DDBJ whole genome shotgun (WGS) entry which is preliminary data.</text>
</comment>
<dbReference type="RefSeq" id="WP_005988127.1">
    <property type="nucleotide sequence ID" value="NZ_CP018470.1"/>
</dbReference>
<feature type="compositionally biased region" description="Basic and acidic residues" evidence="1">
    <location>
        <begin position="44"/>
        <end position="60"/>
    </location>
</feature>
<proteinExistence type="predicted"/>
<feature type="compositionally biased region" description="Polar residues" evidence="1">
    <location>
        <begin position="75"/>
        <end position="99"/>
    </location>
</feature>
<accession>A0AAJ0N5C7</accession>
<dbReference type="Proteomes" id="UP001430544">
    <property type="component" value="Unassembled WGS sequence"/>
</dbReference>
<evidence type="ECO:0000313" key="5">
    <source>
        <dbReference type="Proteomes" id="UP001430544"/>
    </source>
</evidence>
<dbReference type="EMBL" id="JAJIUN010000093">
    <property type="protein sequence ID" value="MCC8624347.1"/>
    <property type="molecule type" value="Genomic_DNA"/>
</dbReference>
<dbReference type="AlphaFoldDB" id="A0AAJ0N5C7"/>
<feature type="region of interest" description="Disordered" evidence="1">
    <location>
        <begin position="1"/>
        <end position="109"/>
    </location>
</feature>
<reference evidence="2 4" key="1">
    <citation type="submission" date="2014-11" db="EMBL/GenBank/DDBJ databases">
        <title>Draft Genome Sequences of Xanthomonas vesicatoria Strains from the Balkan Peninsula.</title>
        <authorList>
            <person name="Vancheva T."/>
            <person name="Lefeuvre P."/>
            <person name="Bogatzevska N."/>
            <person name="Moncheva P."/>
            <person name="Koebnik R."/>
        </authorList>
    </citation>
    <scope>NUCLEOTIDE SEQUENCE [LARGE SCALE GENOMIC DNA]</scope>
    <source>
        <strain evidence="2 4">53M</strain>
    </source>
</reference>
<evidence type="ECO:0000313" key="4">
    <source>
        <dbReference type="Proteomes" id="UP000030969"/>
    </source>
</evidence>
<dbReference type="Proteomes" id="UP000030969">
    <property type="component" value="Unassembled WGS sequence"/>
</dbReference>
<name>A0AAJ0N5C7_9XANT</name>
<evidence type="ECO:0000313" key="3">
    <source>
        <dbReference type="EMBL" id="MCC8624347.1"/>
    </source>
</evidence>
<dbReference type="GeneID" id="46981624"/>
<evidence type="ECO:0000256" key="1">
    <source>
        <dbReference type="SAM" id="MobiDB-lite"/>
    </source>
</evidence>
<keyword evidence="5" id="KW-1185">Reference proteome</keyword>
<feature type="compositionally biased region" description="Basic and acidic residues" evidence="1">
    <location>
        <begin position="1"/>
        <end position="13"/>
    </location>
</feature>